<evidence type="ECO:0000256" key="1">
    <source>
        <dbReference type="SAM" id="MobiDB-lite"/>
    </source>
</evidence>
<accession>A0A426X8D9</accession>
<organism evidence="2 3">
    <name type="scientific">Ensete ventricosum</name>
    <name type="common">Abyssinian banana</name>
    <name type="synonym">Musa ensete</name>
    <dbReference type="NCBI Taxonomy" id="4639"/>
    <lineage>
        <taxon>Eukaryota</taxon>
        <taxon>Viridiplantae</taxon>
        <taxon>Streptophyta</taxon>
        <taxon>Embryophyta</taxon>
        <taxon>Tracheophyta</taxon>
        <taxon>Spermatophyta</taxon>
        <taxon>Magnoliopsida</taxon>
        <taxon>Liliopsida</taxon>
        <taxon>Zingiberales</taxon>
        <taxon>Musaceae</taxon>
        <taxon>Ensete</taxon>
    </lineage>
</organism>
<name>A0A426X8D9_ENSVE</name>
<dbReference type="EMBL" id="AMZH03024595">
    <property type="protein sequence ID" value="RRT35741.1"/>
    <property type="molecule type" value="Genomic_DNA"/>
</dbReference>
<dbReference type="AlphaFoldDB" id="A0A426X8D9"/>
<feature type="region of interest" description="Disordered" evidence="1">
    <location>
        <begin position="26"/>
        <end position="47"/>
    </location>
</feature>
<gene>
    <name evidence="2" type="ORF">B296_00052115</name>
</gene>
<reference evidence="2 3" key="1">
    <citation type="journal article" date="2014" name="Agronomy (Basel)">
        <title>A Draft Genome Sequence for Ensete ventricosum, the Drought-Tolerant Tree Against Hunger.</title>
        <authorList>
            <person name="Harrison J."/>
            <person name="Moore K.A."/>
            <person name="Paszkiewicz K."/>
            <person name="Jones T."/>
            <person name="Grant M."/>
            <person name="Ambacheew D."/>
            <person name="Muzemil S."/>
            <person name="Studholme D.J."/>
        </authorList>
    </citation>
    <scope>NUCLEOTIDE SEQUENCE [LARGE SCALE GENOMIC DNA]</scope>
</reference>
<proteinExistence type="predicted"/>
<dbReference type="Proteomes" id="UP000287651">
    <property type="component" value="Unassembled WGS sequence"/>
</dbReference>
<evidence type="ECO:0000313" key="2">
    <source>
        <dbReference type="EMBL" id="RRT35741.1"/>
    </source>
</evidence>
<evidence type="ECO:0000313" key="3">
    <source>
        <dbReference type="Proteomes" id="UP000287651"/>
    </source>
</evidence>
<protein>
    <submittedName>
        <fullName evidence="2">Uncharacterized protein</fullName>
    </submittedName>
</protein>
<comment type="caution">
    <text evidence="2">The sequence shown here is derived from an EMBL/GenBank/DDBJ whole genome shotgun (WGS) entry which is preliminary data.</text>
</comment>
<sequence>MARRLALYSERGTCWKPLLRSGRDASLAPKKTATAAGGSPKEAPSIARSNTFSAHRVLYPLYPRSTMSA</sequence>